<dbReference type="KEGG" id="lrs:PX52LOC_00881"/>
<dbReference type="Gene3D" id="1.25.40.10">
    <property type="entry name" value="Tetratricopeptide repeat domain"/>
    <property type="match status" value="1"/>
</dbReference>
<dbReference type="RefSeq" id="WP_149108943.1">
    <property type="nucleotide sequence ID" value="NZ_CP042425.1"/>
</dbReference>
<dbReference type="PANTHER" id="PTHR34512:SF30">
    <property type="entry name" value="OUTER MEMBRANE PROTEIN ASSEMBLY FACTOR BAMB"/>
    <property type="match status" value="1"/>
</dbReference>
<evidence type="ECO:0000256" key="2">
    <source>
        <dbReference type="SAM" id="SignalP"/>
    </source>
</evidence>
<feature type="signal peptide" evidence="2">
    <location>
        <begin position="1"/>
        <end position="17"/>
    </location>
</feature>
<name>A0A5C1A4J0_9BACT</name>
<evidence type="ECO:0000259" key="3">
    <source>
        <dbReference type="Pfam" id="PF13360"/>
    </source>
</evidence>
<dbReference type="InterPro" id="IPR011990">
    <property type="entry name" value="TPR-like_helical_dom_sf"/>
</dbReference>
<feature type="region of interest" description="Disordered" evidence="1">
    <location>
        <begin position="648"/>
        <end position="674"/>
    </location>
</feature>
<reference evidence="5" key="1">
    <citation type="submission" date="2019-08" db="EMBL/GenBank/DDBJ databases">
        <title>Limnoglobus roseus gen. nov., sp. nov., a novel freshwater planctomycete with a giant genome from the family Gemmataceae.</title>
        <authorList>
            <person name="Kulichevskaya I.S."/>
            <person name="Naumoff D.G."/>
            <person name="Miroshnikov K."/>
            <person name="Ivanova A."/>
            <person name="Philippov D.A."/>
            <person name="Hakobyan A."/>
            <person name="Rijpstra I.C."/>
            <person name="Sinninghe Damste J.S."/>
            <person name="Liesack W."/>
            <person name="Dedysh S.N."/>
        </authorList>
    </citation>
    <scope>NUCLEOTIDE SEQUENCE [LARGE SCALE GENOMIC DNA]</scope>
    <source>
        <strain evidence="5">PX52</strain>
    </source>
</reference>
<dbReference type="OrthoDB" id="242013at2"/>
<dbReference type="Pfam" id="PF13432">
    <property type="entry name" value="TPR_16"/>
    <property type="match status" value="1"/>
</dbReference>
<dbReference type="PANTHER" id="PTHR34512">
    <property type="entry name" value="CELL SURFACE PROTEIN"/>
    <property type="match status" value="1"/>
</dbReference>
<dbReference type="InterPro" id="IPR002372">
    <property type="entry name" value="PQQ_rpt_dom"/>
</dbReference>
<dbReference type="Pfam" id="PF13360">
    <property type="entry name" value="PQQ_2"/>
    <property type="match status" value="2"/>
</dbReference>
<feature type="chain" id="PRO_5022932278" evidence="2">
    <location>
        <begin position="18"/>
        <end position="1696"/>
    </location>
</feature>
<dbReference type="InterPro" id="IPR011047">
    <property type="entry name" value="Quinoprotein_ADH-like_sf"/>
</dbReference>
<protein>
    <submittedName>
        <fullName evidence="4">Outer membrane protein assembly factor BamB</fullName>
    </submittedName>
</protein>
<dbReference type="SUPFAM" id="SSF48452">
    <property type="entry name" value="TPR-like"/>
    <property type="match status" value="1"/>
</dbReference>
<organism evidence="4 5">
    <name type="scientific">Limnoglobus roseus</name>
    <dbReference type="NCBI Taxonomy" id="2598579"/>
    <lineage>
        <taxon>Bacteria</taxon>
        <taxon>Pseudomonadati</taxon>
        <taxon>Planctomycetota</taxon>
        <taxon>Planctomycetia</taxon>
        <taxon>Gemmatales</taxon>
        <taxon>Gemmataceae</taxon>
        <taxon>Limnoglobus</taxon>
    </lineage>
</organism>
<sequence>MRTATLRSLAGSLSVGALTTFLLVADAPNIRGQIAIDVAPAPAAPEAEGKDKKDKNAPLEVMIFPSDRDAKNMIKAVNDYLEEFKNKKEKAPWDKICFAAQQVLDAKSDSFYEAKSDDGKIQRISAKAEANRLIGRFPDQGKQFYQLTFGGTADGLMNDAVGKNYDRTMLAEVSQRYFHTKAGAQATLLLAGLHLDRGNYVEAAYSFERLLVRKDADDLFTPLITFKAVVALQRAGQSPDTVKKLMGQLEKKFPRDGLKIGLKSYTFDDLKDELAKNPETLFGKVGDAYVTMRLGNPSHTAIGDGGAPFLDPAYSRSLTTRTEEYADGINWINQNLADVVKSIKPAKDEVAIPGFFPVSAQNLMFVRTYDGIFAYVTKDGFSAHGRPAKAGDLYWYADAKGSLASIMSLDNNADSKTRFQTYRDQFKLKTILFDNPLIGSMTHDGQNLYAVDDNALPPPPNVYDPNMGGFVQPGMQTSMGVDKQFAEGNRLVALNMLTGNLIWQIGNATSVPALTEEEEDKTDNPLVLMANSFFVGPPLPVNGKLYVLFEKNGRMRLACLDPLKVKHYPLPNDARLSNKAPELVWTQRLGEPNTKLPLDSLRRFQCSYLTYSEGVMICPTNAGAVVAVDVMSRSLLWARSYRSLKQPTQEEMTNGRIRRGGLVPNGAGVGGGQTTLSPDRYRAAAPIISNGRVIFSAFDSESIDCLDLRTGDLLWSQPRQGGDLYVGGVVADKVVVVGNRSVRALNVVGKAREKAGPLGKEDVVTAWRDLTIGTPAGHGVVSKGNTYYVPLANSPDGNRPEIWAIDVANGRAAAKAVYRKKAEADGPPVLLGNLIFHEGQLVSQSPLDVSVFPLTGLKKEEMDKLLKANPHDPVGLVARGEINMDNGNIAAAIADFKEAAKNNPPADATRRLRDKLYAAYTELLRKDFPAGESFLGEYKDLCSVTVDAEDPKEKQQQIDDGFRRKTVYLKLMAGGRRTQGRLAEAFDFYREFAALGDNKQLVSIDDEAYGQTRPDVWARGQIAAMVAEAKDPAARKPLEDRVAKEWQAVQKGGDLPALTTFVQTFGDYFDTGREAQLLLAEKQLATGNEEDARQAQSLLLKVRATAPEKPLAARSVEALARLMTRRGMMDDAVALYAKLGEEYADVPVRGGKTGADFLNDLLTDKRLLPYLEPTRVPTPERVKVKQNPGSPGAIVTSVTVEPDGADDNPFYQRHRLMLVPTNTGDGSWDLRIVDRTTGQDKAKLPRLKMYAPNNAPHHRVAEAHGQLLLVHTGLTVHCFDVAEGKELWQFDPLGGTKLDQNRYYDGTVPNELDVAIPLGQDGTKVGIGRATVLEANVACVLHKDGLTGLDPITGAKLWTRTNVSPLSVIFGDAHHVFVVEKSADNRPTRSRVFRTTDGKPVDGTPDFSSLVGGDGFLRFVGRNLLVTDVKEKKRALRLYDPLTGQDVWKKEYPAESTVLQSLAPEFTATIKPDGEFEVLTVKAGKSVFTSKIDAANVATHARDLQKPVLLSDGERFYLVLNRGANANPNQNRNYGMYLRFTHVQGAIYCFDRASSRRLWYSDTLFQNQQLLVDRFAEMPALVAGTSQPSDDGTGQYVYRVTIVDKMNGRLRYLQNLNQNGYFYSMAIDPKTATAKLVRGDMYWEISPDTDPVEKGKGTDGKVGVARPTNPVAAPAVAPAVAAPAQLVVPLPAPIKN</sequence>
<keyword evidence="2" id="KW-0732">Signal</keyword>
<feature type="domain" description="Pyrrolo-quinoline quinone repeat" evidence="3">
    <location>
        <begin position="582"/>
        <end position="812"/>
    </location>
</feature>
<dbReference type="InterPro" id="IPR015943">
    <property type="entry name" value="WD40/YVTN_repeat-like_dom_sf"/>
</dbReference>
<dbReference type="SUPFAM" id="SSF50998">
    <property type="entry name" value="Quinoprotein alcohol dehydrogenase-like"/>
    <property type="match status" value="2"/>
</dbReference>
<evidence type="ECO:0000313" key="4">
    <source>
        <dbReference type="EMBL" id="QEL14019.1"/>
    </source>
</evidence>
<dbReference type="InterPro" id="IPR018391">
    <property type="entry name" value="PQQ_b-propeller_rpt"/>
</dbReference>
<gene>
    <name evidence="4" type="primary">bamB_1</name>
    <name evidence="4" type="ORF">PX52LOC_00881</name>
</gene>
<dbReference type="Proteomes" id="UP000324974">
    <property type="component" value="Chromosome"/>
</dbReference>
<proteinExistence type="predicted"/>
<dbReference type="SMART" id="SM00564">
    <property type="entry name" value="PQQ"/>
    <property type="match status" value="7"/>
</dbReference>
<dbReference type="Gene3D" id="2.130.10.10">
    <property type="entry name" value="YVTN repeat-like/Quinoprotein amine dehydrogenase"/>
    <property type="match status" value="3"/>
</dbReference>
<dbReference type="EMBL" id="CP042425">
    <property type="protein sequence ID" value="QEL14019.1"/>
    <property type="molecule type" value="Genomic_DNA"/>
</dbReference>
<keyword evidence="5" id="KW-1185">Reference proteome</keyword>
<evidence type="ECO:0000256" key="1">
    <source>
        <dbReference type="SAM" id="MobiDB-lite"/>
    </source>
</evidence>
<feature type="domain" description="Pyrrolo-quinoline quinone repeat" evidence="3">
    <location>
        <begin position="1275"/>
        <end position="1563"/>
    </location>
</feature>
<accession>A0A5C1A4J0</accession>
<evidence type="ECO:0000313" key="5">
    <source>
        <dbReference type="Proteomes" id="UP000324974"/>
    </source>
</evidence>